<proteinExistence type="predicted"/>
<feature type="domain" description="ASPIC/UnbV" evidence="2">
    <location>
        <begin position="517"/>
        <end position="584"/>
    </location>
</feature>
<dbReference type="PANTHER" id="PTHR16026">
    <property type="entry name" value="CARTILAGE ACIDIC PROTEIN 1"/>
    <property type="match status" value="1"/>
</dbReference>
<dbReference type="InterPro" id="IPR027039">
    <property type="entry name" value="Crtac1"/>
</dbReference>
<accession>A0A074KWK3</accession>
<keyword evidence="3" id="KW-0401">Integrin</keyword>
<comment type="caution">
    <text evidence="3">The sequence shown here is derived from an EMBL/GenBank/DDBJ whole genome shotgun (WGS) entry which is preliminary data.</text>
</comment>
<name>A0A074KWK3_9BACT</name>
<dbReference type="eggNOG" id="COG4888">
    <property type="taxonomic scope" value="Bacteria"/>
</dbReference>
<keyword evidence="4" id="KW-1185">Reference proteome</keyword>
<dbReference type="InterPro" id="IPR013517">
    <property type="entry name" value="FG-GAP"/>
</dbReference>
<dbReference type="SUPFAM" id="SSF69318">
    <property type="entry name" value="Integrin alpha N-terminal domain"/>
    <property type="match status" value="3"/>
</dbReference>
<sequence>MSNIFSVLILLVLCLSCKQGEKTLFQSIPSSFSGITFNNLITESDTFNILTDEYIFNGGGVAVGDFNNDGLPDLFFTGNQVSNKLYLNEGNLQFKDISSMAGVEAVGKWCTGIAVVDINGDGLLDIYVTATMKKDSLGRANMLFVNQGLDEQGNPIFTEQAAQYGIADMGYSMSATFFDYNNDGLLDLYVLNNVQSNTVPGTFREKITDGSSVNQDQLYRNNGNGTFTNVGKEAGITIEGFGLGLAIADFNNDGWPDIYVCNDYLANDLLYINNQDGTFTNEIKDRMRHQSLFSMGVDASDFNNDGLLDVITLDMLAETNQRKKTTISKNLYQTFINNELFGFEYQHVRNMLQLNNGEGIPFSEIGFMAGVYQTDWSWSPLFVDLDNNGYRDLLITNGFPRDITDKDFANYRKDVGNVAGVPHLLSIIPVVKIPNYGFKNNGDLTFSDLSKEWGLDIASFSNGAVFVDLDNDGDMDYVVNNINDEAFVFENTTNTQKEIKGNYLRVELKGPASNPLGIGAKLTINYGDKQMQYHEQYLTRGYLSSVDPIVHFGLGVQDHVQSLHIVWQDGTEQIIPDISSNQLLQISHSEAGTVKNAHPRAKNSPIFQSASSHLNIHYFHQEDDKIDFNLQRTVPHKVSQYGPAIAVGDINGDGLEDFILSGAANYSATAYIQNNDGTFNKKDLPLGDADFEQEDLGLLLFDVDNDGDLDLYVVSGSIEHEPGSSFYQDRLYLNDGSGDFSERGQLPEIVSSGFTVRAADYNADGYLDLFVGGRTEPGKYPYADKSFLLKNDNGALIDVTDKVAPGLRNIGMVTDALWTDFDNDGKVDLMVVGEFMSISFFRNEGDKLVKVENTGIDHYVGWWNSITAGDFNNNGLTDYVVGNLGENNYYHVSEDRPLRVVASDFDQNGSIDPILFAYFKNNQGNYESFPVHFWDDLYGQSVLFRRKYKGYHDYATATWDNLLLPDQRSAALTLEANMMKTCFLENLGNGQFKLIPLPLQAQIAPVNGMLTDDVDGDGFLDILMVGNDYGNEIFAGRHDAFTGLVMKGDGNGNFLPMRAGISGFNVFQDGKALARLTDRNHNDIYLATQNRGELKVYTKRDKHAFKMFTPGPLDHLIFYSSDKGHQIRQELYHGSGFLSQSSRGVKIPIGISKITVVNFKGESRVVNFSK</sequence>
<dbReference type="Proteomes" id="UP000027821">
    <property type="component" value="Unassembled WGS sequence"/>
</dbReference>
<dbReference type="Gene3D" id="2.130.10.130">
    <property type="entry name" value="Integrin alpha, N-terminal"/>
    <property type="match status" value="3"/>
</dbReference>
<reference evidence="3 4" key="1">
    <citation type="submission" date="2014-04" db="EMBL/GenBank/DDBJ databases">
        <title>Characterization and application of a salt tolerant electro-active bacterium.</title>
        <authorList>
            <person name="Yang L."/>
            <person name="Wei S."/>
            <person name="Tay Q.X.M."/>
        </authorList>
    </citation>
    <scope>NUCLEOTIDE SEQUENCE [LARGE SCALE GENOMIC DNA]</scope>
    <source>
        <strain evidence="3 4">LY1</strain>
    </source>
</reference>
<dbReference type="EMBL" id="JMIH01000015">
    <property type="protein sequence ID" value="KEO74361.1"/>
    <property type="molecule type" value="Genomic_DNA"/>
</dbReference>
<evidence type="ECO:0000313" key="4">
    <source>
        <dbReference type="Proteomes" id="UP000027821"/>
    </source>
</evidence>
<dbReference type="Pfam" id="PF07593">
    <property type="entry name" value="UnbV_ASPIC"/>
    <property type="match status" value="1"/>
</dbReference>
<dbReference type="Pfam" id="PF13517">
    <property type="entry name" value="FG-GAP_3"/>
    <property type="match status" value="4"/>
</dbReference>
<dbReference type="STRING" id="1048983.EL17_06390"/>
<evidence type="ECO:0000313" key="3">
    <source>
        <dbReference type="EMBL" id="KEO74361.1"/>
    </source>
</evidence>
<dbReference type="InterPro" id="IPR011519">
    <property type="entry name" value="UnbV_ASPIC"/>
</dbReference>
<protein>
    <submittedName>
        <fullName evidence="3">Alpha integrin</fullName>
    </submittedName>
</protein>
<keyword evidence="1" id="KW-0732">Signal</keyword>
<dbReference type="AlphaFoldDB" id="A0A074KWK3"/>
<dbReference type="InterPro" id="IPR028994">
    <property type="entry name" value="Integrin_alpha_N"/>
</dbReference>
<organism evidence="3 4">
    <name type="scientific">Anditalea andensis</name>
    <dbReference type="NCBI Taxonomy" id="1048983"/>
    <lineage>
        <taxon>Bacteria</taxon>
        <taxon>Pseudomonadati</taxon>
        <taxon>Bacteroidota</taxon>
        <taxon>Cytophagia</taxon>
        <taxon>Cytophagales</taxon>
        <taxon>Cytophagaceae</taxon>
        <taxon>Anditalea</taxon>
    </lineage>
</organism>
<dbReference type="PANTHER" id="PTHR16026:SF0">
    <property type="entry name" value="CARTILAGE ACIDIC PROTEIN 1"/>
    <property type="match status" value="1"/>
</dbReference>
<dbReference type="GO" id="GO:0007229">
    <property type="term" value="P:integrin-mediated signaling pathway"/>
    <property type="evidence" value="ECO:0007669"/>
    <property type="project" value="UniProtKB-KW"/>
</dbReference>
<evidence type="ECO:0000259" key="2">
    <source>
        <dbReference type="Pfam" id="PF07593"/>
    </source>
</evidence>
<evidence type="ECO:0000256" key="1">
    <source>
        <dbReference type="ARBA" id="ARBA00022729"/>
    </source>
</evidence>
<gene>
    <name evidence="3" type="ORF">EL17_06390</name>
</gene>